<accession>D5K997</accession>
<dbReference type="EMBL" id="GU477506">
    <property type="protein sequence ID" value="ADF36096.1"/>
    <property type="molecule type" value="Genomic_DNA"/>
</dbReference>
<dbReference type="Gene3D" id="1.20.850.10">
    <property type="entry name" value="Hydroxylamine Oxidoreductase, Chain A, domain 2"/>
    <property type="match status" value="1"/>
</dbReference>
<proteinExistence type="predicted"/>
<feature type="non-terminal residue" evidence="1">
    <location>
        <position position="1"/>
    </location>
</feature>
<sequence>DRWPSVCVDCHSPRFAKVNFQALDDACKVTGLKYRVTFMLAEDLFKDGVAVPMPIDLCPDWSGQHVSSLNIGAYHHGPEYRGNSGESGDFRMSNCSDIDRLCFQSVRYFQTYIMNGMPHGSCNDATYSHGSFA</sequence>
<feature type="non-terminal residue" evidence="1">
    <location>
        <position position="133"/>
    </location>
</feature>
<evidence type="ECO:0000313" key="1">
    <source>
        <dbReference type="EMBL" id="ADF36096.1"/>
    </source>
</evidence>
<protein>
    <submittedName>
        <fullName evidence="1">Hydrazine-oxidizing enzyme alpha-subunit</fullName>
    </submittedName>
</protein>
<gene>
    <name evidence="1" type="primary">hzoA</name>
</gene>
<name>D5K997_9BACT</name>
<dbReference type="AlphaFoldDB" id="D5K997"/>
<reference evidence="1" key="1">
    <citation type="submission" date="2010-01" db="EMBL/GenBank/DDBJ databases">
        <title>Metabolic activity variations in the Marmara Sea sediment.</title>
        <authorList>
            <person name="Kolukirik M."/>
            <person name="Ince O."/>
            <person name="Ince B."/>
        </authorList>
    </citation>
    <scope>NUCLEOTIDE SEQUENCE</scope>
</reference>
<organism evidence="1">
    <name type="scientific">uncultured Planctomycetota bacterium</name>
    <dbReference type="NCBI Taxonomy" id="120965"/>
    <lineage>
        <taxon>Bacteria</taxon>
        <taxon>Pseudomonadati</taxon>
        <taxon>Planctomycetota</taxon>
        <taxon>environmental samples</taxon>
    </lineage>
</organism>